<dbReference type="Gene3D" id="3.10.330.10">
    <property type="match status" value="1"/>
</dbReference>
<comment type="similarity">
    <text evidence="1">Belongs to the UFD1 family.</text>
</comment>
<dbReference type="InterPro" id="IPR029071">
    <property type="entry name" value="Ubiquitin-like_domsf"/>
</dbReference>
<accession>A0ABP0LQ47</accession>
<feature type="region of interest" description="Disordered" evidence="3">
    <location>
        <begin position="432"/>
        <end position="459"/>
    </location>
</feature>
<comment type="caution">
    <text evidence="5">The sequence shown here is derived from an EMBL/GenBank/DDBJ whole genome shotgun (WGS) entry which is preliminary data.</text>
</comment>
<dbReference type="Gene3D" id="1.10.8.10">
    <property type="entry name" value="DNA helicase RuvA subunit, C-terminal domain"/>
    <property type="match status" value="1"/>
</dbReference>
<keyword evidence="6" id="KW-1185">Reference proteome</keyword>
<dbReference type="InterPro" id="IPR001012">
    <property type="entry name" value="UBX_dom"/>
</dbReference>
<evidence type="ECO:0000256" key="1">
    <source>
        <dbReference type="ARBA" id="ARBA00006043"/>
    </source>
</evidence>
<dbReference type="Gene3D" id="3.10.20.90">
    <property type="entry name" value="Phosphatidylinositol 3-kinase Catalytic Subunit, Chain A, domain 1"/>
    <property type="match status" value="1"/>
</dbReference>
<dbReference type="InterPro" id="IPR004854">
    <property type="entry name" value="Ufd1-like"/>
</dbReference>
<feature type="domain" description="UBX" evidence="4">
    <location>
        <begin position="302"/>
        <end position="400"/>
    </location>
</feature>
<dbReference type="PROSITE" id="PS50033">
    <property type="entry name" value="UBX"/>
    <property type="match status" value="1"/>
</dbReference>
<sequence length="554" mass="61359">MDLEFRAAAKKLEREREAERRRREKQKAQERRAKEDAAKAQERVRALAEQKRLQRVEAARQAAEQEEQRRTGVHFAASLRAVPFVKANTNRVVLPKSVLEALERQRALDVVKGPMTFALSVNVVDGETTTTTTTHCGVDEFTAEEGTVAIPPAVALSLARERGVDWLTGRQVAVEFVELERHERVKIECQPRGGGFHVGDQEVVNIDLKSVLMRTLRDVLTLTTGDWIPVRHEGKNYHLVVRSISPEPAVLVLNTDVEVDLLPSESVEQEQQRKKAQHAARERRQAVIEAIAAALPPEPPASEPGLVTLRARFPHGKNHTRRFARAATLRAVLDWAATGLPEPPEDMEVLEPSAGPDAVLAEFVLVRSGLGSQSKQVFSVVEADKTLEALNFATRESLLVNWAGRDADSEDPDEVAAMEVRDEEEQLKEAVVNDSGDTGQAEPAAASFSAALQQAEQKHDQELEANQLEQALRDSMAQAEADGMQEPVDKIAVYHQLIANGLTPHQAAQTAQHFSPQIRELEIMGFSNHAKNVELLQRYQGRLERVINLLAGGD</sequence>
<dbReference type="InterPro" id="IPR055418">
    <property type="entry name" value="UFD1_N2"/>
</dbReference>
<evidence type="ECO:0000256" key="2">
    <source>
        <dbReference type="ARBA" id="ARBA00022786"/>
    </source>
</evidence>
<proteinExistence type="inferred from homology"/>
<dbReference type="Pfam" id="PF03152">
    <property type="entry name" value="UFD1_N1"/>
    <property type="match status" value="1"/>
</dbReference>
<dbReference type="PANTHER" id="PTHR12555">
    <property type="entry name" value="UBIQUITIN FUSION DEGRADATON PROTEIN 1"/>
    <property type="match status" value="1"/>
</dbReference>
<feature type="region of interest" description="Disordered" evidence="3">
    <location>
        <begin position="1"/>
        <end position="45"/>
    </location>
</feature>
<dbReference type="SUPFAM" id="SSF46934">
    <property type="entry name" value="UBA-like"/>
    <property type="match status" value="1"/>
</dbReference>
<evidence type="ECO:0000313" key="6">
    <source>
        <dbReference type="Proteomes" id="UP001642464"/>
    </source>
</evidence>
<dbReference type="EMBL" id="CAXAMM010017283">
    <property type="protein sequence ID" value="CAK9040802.1"/>
    <property type="molecule type" value="Genomic_DNA"/>
</dbReference>
<dbReference type="PANTHER" id="PTHR12555:SF13">
    <property type="entry name" value="UBIQUITIN RECOGNITION FACTOR IN ER-ASSOCIATED DEGRADATION PROTEIN 1"/>
    <property type="match status" value="1"/>
</dbReference>
<evidence type="ECO:0000256" key="3">
    <source>
        <dbReference type="SAM" id="MobiDB-lite"/>
    </source>
</evidence>
<dbReference type="SUPFAM" id="SSF54236">
    <property type="entry name" value="Ubiquitin-like"/>
    <property type="match status" value="1"/>
</dbReference>
<reference evidence="5 6" key="1">
    <citation type="submission" date="2024-02" db="EMBL/GenBank/DDBJ databases">
        <authorList>
            <person name="Chen Y."/>
            <person name="Shah S."/>
            <person name="Dougan E. K."/>
            <person name="Thang M."/>
            <person name="Chan C."/>
        </authorList>
    </citation>
    <scope>NUCLEOTIDE SEQUENCE [LARGE SCALE GENOMIC DNA]</scope>
</reference>
<organism evidence="5 6">
    <name type="scientific">Durusdinium trenchii</name>
    <dbReference type="NCBI Taxonomy" id="1381693"/>
    <lineage>
        <taxon>Eukaryota</taxon>
        <taxon>Sar</taxon>
        <taxon>Alveolata</taxon>
        <taxon>Dinophyceae</taxon>
        <taxon>Suessiales</taxon>
        <taxon>Symbiodiniaceae</taxon>
        <taxon>Durusdinium</taxon>
    </lineage>
</organism>
<dbReference type="InterPro" id="IPR009060">
    <property type="entry name" value="UBA-like_sf"/>
</dbReference>
<dbReference type="CDD" id="cd01767">
    <property type="entry name" value="UBX"/>
    <property type="match status" value="1"/>
</dbReference>
<dbReference type="Pfam" id="PF24842">
    <property type="entry name" value="UFD1_N2"/>
    <property type="match status" value="1"/>
</dbReference>
<evidence type="ECO:0000313" key="5">
    <source>
        <dbReference type="EMBL" id="CAK9040802.1"/>
    </source>
</evidence>
<dbReference type="Gene3D" id="2.40.40.50">
    <property type="entry name" value="Ubiquitin fusion degradation protein UFD1, N-terminal domain"/>
    <property type="match status" value="1"/>
</dbReference>
<dbReference type="Proteomes" id="UP001642464">
    <property type="component" value="Unassembled WGS sequence"/>
</dbReference>
<gene>
    <name evidence="5" type="ORF">SCF082_LOCUS23666</name>
</gene>
<evidence type="ECO:0000259" key="4">
    <source>
        <dbReference type="PROSITE" id="PS50033"/>
    </source>
</evidence>
<name>A0ABP0LQ47_9DINO</name>
<feature type="compositionally biased region" description="Low complexity" evidence="3">
    <location>
        <begin position="440"/>
        <end position="455"/>
    </location>
</feature>
<keyword evidence="2" id="KW-0833">Ubl conjugation pathway</keyword>
<dbReference type="InterPro" id="IPR042299">
    <property type="entry name" value="Ufd1-like_Nn"/>
</dbReference>
<protein>
    <submittedName>
        <fullName evidence="5">Ubiquitin fusion degradation protein 1 homolog</fullName>
    </submittedName>
</protein>
<dbReference type="InterPro" id="IPR055417">
    <property type="entry name" value="UFD1_N1"/>
</dbReference>